<evidence type="ECO:0000313" key="5">
    <source>
        <dbReference type="Proteomes" id="UP000051841"/>
    </source>
</evidence>
<dbReference type="InterPro" id="IPR009078">
    <property type="entry name" value="Ferritin-like_SF"/>
</dbReference>
<comment type="similarity">
    <text evidence="1 2">Belongs to the Dps family.</text>
</comment>
<proteinExistence type="inferred from homology"/>
<keyword evidence="5" id="KW-1185">Reference proteome</keyword>
<dbReference type="PATRIC" id="fig|1410657.5.peg.861"/>
<dbReference type="EMBL" id="JQBL01000020">
    <property type="protein sequence ID" value="KRN49781.1"/>
    <property type="molecule type" value="Genomic_DNA"/>
</dbReference>
<evidence type="ECO:0000256" key="1">
    <source>
        <dbReference type="ARBA" id="ARBA00009497"/>
    </source>
</evidence>
<dbReference type="PIRSF" id="PIRSF005900">
    <property type="entry name" value="Dps"/>
    <property type="match status" value="1"/>
</dbReference>
<dbReference type="GO" id="GO:0008199">
    <property type="term" value="F:ferric iron binding"/>
    <property type="evidence" value="ECO:0007669"/>
    <property type="project" value="InterPro"/>
</dbReference>
<dbReference type="PANTHER" id="PTHR42932">
    <property type="entry name" value="GENERAL STRESS PROTEIN 20U"/>
    <property type="match status" value="1"/>
</dbReference>
<reference evidence="4 5" key="1">
    <citation type="journal article" date="2015" name="Genome Announc.">
        <title>Expanding the biotechnology potential of lactobacilli through comparative genomics of 213 strains and associated genera.</title>
        <authorList>
            <person name="Sun Z."/>
            <person name="Harris H.M."/>
            <person name="McCann A."/>
            <person name="Guo C."/>
            <person name="Argimon S."/>
            <person name="Zhang W."/>
            <person name="Yang X."/>
            <person name="Jeffery I.B."/>
            <person name="Cooney J.C."/>
            <person name="Kagawa T.F."/>
            <person name="Liu W."/>
            <person name="Song Y."/>
            <person name="Salvetti E."/>
            <person name="Wrobel A."/>
            <person name="Rasinkangas P."/>
            <person name="Parkhill J."/>
            <person name="Rea M.C."/>
            <person name="O'Sullivan O."/>
            <person name="Ritari J."/>
            <person name="Douillard F.P."/>
            <person name="Paul Ross R."/>
            <person name="Yang R."/>
            <person name="Briner A.E."/>
            <person name="Felis G.E."/>
            <person name="de Vos W.M."/>
            <person name="Barrangou R."/>
            <person name="Klaenhammer T.R."/>
            <person name="Caufield P.W."/>
            <person name="Cui Y."/>
            <person name="Zhang H."/>
            <person name="O'Toole P.W."/>
        </authorList>
    </citation>
    <scope>NUCLEOTIDE SEQUENCE [LARGE SCALE GENOMIC DNA]</scope>
    <source>
        <strain evidence="4 5">DSM 20405</strain>
    </source>
</reference>
<dbReference type="AlphaFoldDB" id="A0A0R2HHK0"/>
<evidence type="ECO:0000256" key="2">
    <source>
        <dbReference type="RuleBase" id="RU003875"/>
    </source>
</evidence>
<evidence type="ECO:0000313" key="4">
    <source>
        <dbReference type="EMBL" id="KRN49781.1"/>
    </source>
</evidence>
<accession>A0A0R2HHK0</accession>
<evidence type="ECO:0000259" key="3">
    <source>
        <dbReference type="Pfam" id="PF00210"/>
    </source>
</evidence>
<dbReference type="PANTHER" id="PTHR42932:SF1">
    <property type="entry name" value="GENERAL STRESS PROTEIN 20U"/>
    <property type="match status" value="1"/>
</dbReference>
<dbReference type="PRINTS" id="PR01346">
    <property type="entry name" value="HELNAPAPROT"/>
</dbReference>
<dbReference type="SUPFAM" id="SSF47240">
    <property type="entry name" value="Ferritin-like"/>
    <property type="match status" value="1"/>
</dbReference>
<dbReference type="Pfam" id="PF00210">
    <property type="entry name" value="Ferritin"/>
    <property type="match status" value="1"/>
</dbReference>
<comment type="caution">
    <text evidence="4">The sequence shown here is derived from an EMBL/GenBank/DDBJ whole genome shotgun (WGS) entry which is preliminary data.</text>
</comment>
<dbReference type="InterPro" id="IPR012347">
    <property type="entry name" value="Ferritin-like"/>
</dbReference>
<sequence>MESKLNAYLSDLVVFYHKLQSFHWYIAGHTLLETHGKLEEYYNMINAQIDDVAEVMLMNGYHPVATLEEFKNNSSIKEAKGEFNTDVKAVYTELCNDFHYLLDAVVSIKEAADEVSSYQISSSMDEYISAYKKVIWMIEQTMM</sequence>
<dbReference type="InterPro" id="IPR008331">
    <property type="entry name" value="Ferritin_DPS_dom"/>
</dbReference>
<gene>
    <name evidence="4" type="ORF">IV49_GL000826</name>
</gene>
<dbReference type="RefSeq" id="WP_031589484.1">
    <property type="nucleotide sequence ID" value="NZ_JNKN01000024.1"/>
</dbReference>
<name>A0A0R2HHK0_9FIRM</name>
<organism evidence="4 5">
    <name type="scientific">Kandleria vitulina DSM 20405</name>
    <dbReference type="NCBI Taxonomy" id="1410657"/>
    <lineage>
        <taxon>Bacteria</taxon>
        <taxon>Bacillati</taxon>
        <taxon>Bacillota</taxon>
        <taxon>Erysipelotrichia</taxon>
        <taxon>Erysipelotrichales</taxon>
        <taxon>Coprobacillaceae</taxon>
        <taxon>Kandleria</taxon>
    </lineage>
</organism>
<dbReference type="CDD" id="cd01043">
    <property type="entry name" value="DPS"/>
    <property type="match status" value="1"/>
</dbReference>
<dbReference type="InterPro" id="IPR002177">
    <property type="entry name" value="DPS_DNA-bd"/>
</dbReference>
<dbReference type="Proteomes" id="UP000051841">
    <property type="component" value="Unassembled WGS sequence"/>
</dbReference>
<feature type="domain" description="Ferritin/DPS" evidence="3">
    <location>
        <begin position="4"/>
        <end position="140"/>
    </location>
</feature>
<dbReference type="Gene3D" id="1.20.1260.10">
    <property type="match status" value="1"/>
</dbReference>
<protein>
    <recommendedName>
        <fullName evidence="3">Ferritin/DPS domain-containing protein</fullName>
    </recommendedName>
</protein>